<dbReference type="PANTHER" id="PTHR10229">
    <property type="entry name" value="GTP-BINDING PROTEIN HFLX"/>
    <property type="match status" value="1"/>
</dbReference>
<dbReference type="Pfam" id="PF13167">
    <property type="entry name" value="GTP-bdg_N"/>
    <property type="match status" value="1"/>
</dbReference>
<dbReference type="CDD" id="cd01878">
    <property type="entry name" value="HflX"/>
    <property type="match status" value="1"/>
</dbReference>
<feature type="binding site" evidence="7">
    <location>
        <begin position="201"/>
        <end position="208"/>
    </location>
    <ligand>
        <name>GTP</name>
        <dbReference type="ChEBI" id="CHEBI:37565"/>
    </ligand>
</feature>
<dbReference type="GO" id="GO:0003924">
    <property type="term" value="F:GTPase activity"/>
    <property type="evidence" value="ECO:0007669"/>
    <property type="project" value="UniProtKB-UniRule"/>
</dbReference>
<feature type="binding site" evidence="8">
    <location>
        <position position="228"/>
    </location>
    <ligand>
        <name>Mg(2+)</name>
        <dbReference type="ChEBI" id="CHEBI:18420"/>
    </ligand>
</feature>
<dbReference type="PRINTS" id="PR00326">
    <property type="entry name" value="GTP1OBG"/>
</dbReference>
<keyword evidence="5 6" id="KW-0342">GTP-binding</keyword>
<dbReference type="AlphaFoldDB" id="A0A3R9QLX5"/>
<protein>
    <recommendedName>
        <fullName evidence="6">GTPase HflX</fullName>
    </recommendedName>
    <alternativeName>
        <fullName evidence="6">GTP-binding protein HflX</fullName>
    </alternativeName>
</protein>
<dbReference type="SUPFAM" id="SSF52540">
    <property type="entry name" value="P-loop containing nucleoside triphosphate hydrolases"/>
    <property type="match status" value="1"/>
</dbReference>
<feature type="domain" description="Hflx-type G" evidence="9">
    <location>
        <begin position="195"/>
        <end position="358"/>
    </location>
</feature>
<reference evidence="10 11" key="1">
    <citation type="submission" date="2018-10" db="EMBL/GenBank/DDBJ databases">
        <title>Draft genome sequence of Bacillus salarius IM0101, isolated from a hypersaline soil in Inner Mongolia, China.</title>
        <authorList>
            <person name="Yamprayoonswat W."/>
            <person name="Boonvisut S."/>
            <person name="Jumpathong W."/>
            <person name="Sittihan S."/>
            <person name="Ruangsuj P."/>
            <person name="Wanthongcharoen S."/>
            <person name="Thongpramul N."/>
            <person name="Pimmason S."/>
            <person name="Yu B."/>
            <person name="Yasawong M."/>
        </authorList>
    </citation>
    <scope>NUCLEOTIDE SEQUENCE [LARGE SCALE GENOMIC DNA]</scope>
    <source>
        <strain evidence="10 11">IM0101</strain>
    </source>
</reference>
<keyword evidence="4 8" id="KW-0460">Magnesium</keyword>
<dbReference type="GO" id="GO:0043022">
    <property type="term" value="F:ribosome binding"/>
    <property type="evidence" value="ECO:0007669"/>
    <property type="project" value="TreeGrafter"/>
</dbReference>
<dbReference type="GO" id="GO:0005737">
    <property type="term" value="C:cytoplasm"/>
    <property type="evidence" value="ECO:0007669"/>
    <property type="project" value="UniProtKB-SubCell"/>
</dbReference>
<evidence type="ECO:0000256" key="5">
    <source>
        <dbReference type="ARBA" id="ARBA00023134"/>
    </source>
</evidence>
<comment type="caution">
    <text evidence="10">The sequence shown here is derived from an EMBL/GenBank/DDBJ whole genome shotgun (WGS) entry which is preliminary data.</text>
</comment>
<evidence type="ECO:0000313" key="10">
    <source>
        <dbReference type="EMBL" id="RSL33247.1"/>
    </source>
</evidence>
<evidence type="ECO:0000256" key="3">
    <source>
        <dbReference type="ARBA" id="ARBA00022741"/>
    </source>
</evidence>
<keyword evidence="1 6" id="KW-0963">Cytoplasm</keyword>
<comment type="cofactor">
    <cofactor evidence="8">
        <name>Mg(2+)</name>
        <dbReference type="ChEBI" id="CHEBI:18420"/>
    </cofactor>
</comment>
<dbReference type="Gene3D" id="3.40.50.11060">
    <property type="entry name" value="GTPase HflX, N-terminal domain"/>
    <property type="match status" value="1"/>
</dbReference>
<dbReference type="InterPro" id="IPR016496">
    <property type="entry name" value="GTPase_HflX"/>
</dbReference>
<evidence type="ECO:0000256" key="6">
    <source>
        <dbReference type="HAMAP-Rule" id="MF_00900"/>
    </source>
</evidence>
<dbReference type="OrthoDB" id="9812272at2"/>
<evidence type="ECO:0000256" key="1">
    <source>
        <dbReference type="ARBA" id="ARBA00022490"/>
    </source>
</evidence>
<dbReference type="Pfam" id="PF16360">
    <property type="entry name" value="GTP-bdg_M"/>
    <property type="match status" value="1"/>
</dbReference>
<organism evidence="10 11">
    <name type="scientific">Salibacterium salarium</name>
    <dbReference type="NCBI Taxonomy" id="284579"/>
    <lineage>
        <taxon>Bacteria</taxon>
        <taxon>Bacillati</taxon>
        <taxon>Bacillota</taxon>
        <taxon>Bacilli</taxon>
        <taxon>Bacillales</taxon>
        <taxon>Bacillaceae</taxon>
    </lineage>
</organism>
<evidence type="ECO:0000259" key="9">
    <source>
        <dbReference type="PROSITE" id="PS51705"/>
    </source>
</evidence>
<keyword evidence="11" id="KW-1185">Reference proteome</keyword>
<dbReference type="EMBL" id="RBVX01000009">
    <property type="protein sequence ID" value="RSL33247.1"/>
    <property type="molecule type" value="Genomic_DNA"/>
</dbReference>
<dbReference type="RefSeq" id="WP_125556005.1">
    <property type="nucleotide sequence ID" value="NZ_RBVX01000009.1"/>
</dbReference>
<dbReference type="InterPro" id="IPR025121">
    <property type="entry name" value="GTPase_HflX_N"/>
</dbReference>
<evidence type="ECO:0000256" key="7">
    <source>
        <dbReference type="PIRSR" id="PIRSR006809-1"/>
    </source>
</evidence>
<dbReference type="PIRSF" id="PIRSF006809">
    <property type="entry name" value="GTP-binding_hflX_prd"/>
    <property type="match status" value="1"/>
</dbReference>
<name>A0A3R9QLX5_9BACI</name>
<comment type="function">
    <text evidence="6">GTPase that associates with the 50S ribosomal subunit and may have a role during protein synthesis or ribosome biogenesis.</text>
</comment>
<dbReference type="NCBIfam" id="TIGR03156">
    <property type="entry name" value="GTP_HflX"/>
    <property type="match status" value="1"/>
</dbReference>
<keyword evidence="2 8" id="KW-0479">Metal-binding</keyword>
<dbReference type="InterPro" id="IPR030394">
    <property type="entry name" value="G_HFLX_dom"/>
</dbReference>
<dbReference type="Pfam" id="PF01926">
    <property type="entry name" value="MMR_HSR1"/>
    <property type="match status" value="1"/>
</dbReference>
<keyword evidence="3 6" id="KW-0547">Nucleotide-binding</keyword>
<evidence type="ECO:0000256" key="8">
    <source>
        <dbReference type="PIRSR" id="PIRSR006809-2"/>
    </source>
</evidence>
<dbReference type="GO" id="GO:0005525">
    <property type="term" value="F:GTP binding"/>
    <property type="evidence" value="ECO:0007669"/>
    <property type="project" value="UniProtKB-UniRule"/>
</dbReference>
<evidence type="ECO:0000313" key="11">
    <source>
        <dbReference type="Proteomes" id="UP000275076"/>
    </source>
</evidence>
<dbReference type="InterPro" id="IPR006073">
    <property type="entry name" value="GTP-bd"/>
</dbReference>
<feature type="binding site" evidence="7">
    <location>
        <begin position="226"/>
        <end position="230"/>
    </location>
    <ligand>
        <name>GTP</name>
        <dbReference type="ChEBI" id="CHEBI:37565"/>
    </ligand>
</feature>
<feature type="binding site" evidence="8">
    <location>
        <position position="208"/>
    </location>
    <ligand>
        <name>Mg(2+)</name>
        <dbReference type="ChEBI" id="CHEBI:18420"/>
    </ligand>
</feature>
<evidence type="ECO:0000256" key="4">
    <source>
        <dbReference type="ARBA" id="ARBA00022842"/>
    </source>
</evidence>
<dbReference type="Gene3D" id="6.10.250.2860">
    <property type="match status" value="1"/>
</dbReference>
<comment type="subcellular location">
    <subcellularLocation>
        <location evidence="6">Cytoplasm</location>
    </subcellularLocation>
    <text evidence="6">May associate with membranes.</text>
</comment>
<sequence length="417" mass="47229">MKEKVIIVGCRFPNVNEKQFQMSMEELKALVDTADGDVVDEIIQVRDRPEPATYIGKGKVAELIETVTDKQADLVVFNDELSPGQVRNLDREMDVRVIDRTQMILDIFAGRAHTKEGNIQVELAQLSYLLPRLAGQGHTLSRLGGGIGTRGPGETKLETDRRYILKKMDDLKKRLSDVRAHRESYRKQRRKNNNIQFALVGYTNSGKSTLLSKLSGAETFQENLLFATLDPLTRQMRLPSGYPVLLTDTVGFIQDLPTTLVAAFRSTLEEVKEADVLLHVVDASHPEALSQMQTVDKLLEELDAQAIPVITVFNKSDQLEETISFPEADNPSLYMSAFRTQDITMLSELMEKTVKEQMNFYQIKIPVQDGKSLADIQKYTMVQHEKLDEKTNCFEYKGYVLKDHPVNGTIKKYVQEV</sequence>
<comment type="subunit">
    <text evidence="6">Monomer. Associates with the 50S ribosomal subunit.</text>
</comment>
<proteinExistence type="inferred from homology"/>
<dbReference type="InterPro" id="IPR042108">
    <property type="entry name" value="GTPase_HflX_N_sf"/>
</dbReference>
<accession>A0A3R9QLX5</accession>
<dbReference type="InterPro" id="IPR027417">
    <property type="entry name" value="P-loop_NTPase"/>
</dbReference>
<dbReference type="HAMAP" id="MF_00900">
    <property type="entry name" value="GTPase_HflX"/>
    <property type="match status" value="1"/>
</dbReference>
<dbReference type="GO" id="GO:0046872">
    <property type="term" value="F:metal ion binding"/>
    <property type="evidence" value="ECO:0007669"/>
    <property type="project" value="UniProtKB-KW"/>
</dbReference>
<dbReference type="Gene3D" id="3.40.50.300">
    <property type="entry name" value="P-loop containing nucleotide triphosphate hydrolases"/>
    <property type="match status" value="1"/>
</dbReference>
<feature type="binding site" evidence="7">
    <location>
        <begin position="248"/>
        <end position="251"/>
    </location>
    <ligand>
        <name>GTP</name>
        <dbReference type="ChEBI" id="CHEBI:37565"/>
    </ligand>
</feature>
<dbReference type="PANTHER" id="PTHR10229:SF0">
    <property type="entry name" value="GTP-BINDING PROTEIN 6-RELATED"/>
    <property type="match status" value="1"/>
</dbReference>
<dbReference type="PROSITE" id="PS51705">
    <property type="entry name" value="G_HFLX"/>
    <property type="match status" value="1"/>
</dbReference>
<dbReference type="Proteomes" id="UP000275076">
    <property type="component" value="Unassembled WGS sequence"/>
</dbReference>
<feature type="binding site" evidence="7">
    <location>
        <begin position="314"/>
        <end position="317"/>
    </location>
    <ligand>
        <name>GTP</name>
        <dbReference type="ChEBI" id="CHEBI:37565"/>
    </ligand>
</feature>
<comment type="similarity">
    <text evidence="6">Belongs to the TRAFAC class OBG-HflX-like GTPase superfamily. HflX GTPase family.</text>
</comment>
<gene>
    <name evidence="6 10" type="primary">hflX</name>
    <name evidence="10" type="ORF">D7Z54_11510</name>
</gene>
<dbReference type="FunFam" id="3.40.50.11060:FF:000001">
    <property type="entry name" value="GTPase HflX"/>
    <property type="match status" value="1"/>
</dbReference>
<evidence type="ECO:0000256" key="2">
    <source>
        <dbReference type="ARBA" id="ARBA00022723"/>
    </source>
</evidence>
<dbReference type="InterPro" id="IPR032305">
    <property type="entry name" value="GTP-bd_M"/>
</dbReference>